<evidence type="ECO:0000313" key="3">
    <source>
        <dbReference type="EMBL" id="PSR54068.1"/>
    </source>
</evidence>
<keyword evidence="4" id="KW-1185">Reference proteome</keyword>
<evidence type="ECO:0000313" key="4">
    <source>
        <dbReference type="Proteomes" id="UP000240357"/>
    </source>
</evidence>
<gene>
    <name evidence="3" type="ORF">AHMF7605_11320</name>
</gene>
<name>A0A2T2YF28_9BACT</name>
<dbReference type="GO" id="GO:0080120">
    <property type="term" value="P:CAAX-box protein maturation"/>
    <property type="evidence" value="ECO:0007669"/>
    <property type="project" value="UniProtKB-ARBA"/>
</dbReference>
<dbReference type="PANTHER" id="PTHR43592">
    <property type="entry name" value="CAAX AMINO TERMINAL PROTEASE"/>
    <property type="match status" value="1"/>
</dbReference>
<protein>
    <recommendedName>
        <fullName evidence="2">CAAX prenyl protease 2/Lysostaphin resistance protein A-like domain-containing protein</fullName>
    </recommendedName>
</protein>
<evidence type="ECO:0000259" key="2">
    <source>
        <dbReference type="Pfam" id="PF02517"/>
    </source>
</evidence>
<comment type="caution">
    <text evidence="3">The sequence shown here is derived from an EMBL/GenBank/DDBJ whole genome shotgun (WGS) entry which is preliminary data.</text>
</comment>
<feature type="transmembrane region" description="Helical" evidence="1">
    <location>
        <begin position="85"/>
        <end position="103"/>
    </location>
</feature>
<sequence length="177" mass="20589">MLYFSHPLWKVLIPLLTIALVSFISQKKLHYSWQGDFLFVPPPYKMLLFWILVFGSYMLGTDYFWHWRGDWDFSAWQQQPVFTSIARVFAVVMAGPVAEEMLFRGLLLTRLKRTGLNPWMSLLLVTSAWAGIHVEYSWGIIFLIFGNGLLLGLSLYSSRSLLVPILLHIIWNGYAVW</sequence>
<keyword evidence="1" id="KW-0472">Membrane</keyword>
<keyword evidence="1" id="KW-1133">Transmembrane helix</keyword>
<feature type="transmembrane region" description="Helical" evidence="1">
    <location>
        <begin position="46"/>
        <end position="65"/>
    </location>
</feature>
<dbReference type="AlphaFoldDB" id="A0A2T2YF28"/>
<proteinExistence type="predicted"/>
<reference evidence="3 4" key="1">
    <citation type="submission" date="2018-03" db="EMBL/GenBank/DDBJ databases">
        <title>Adhaeribacter sp. HMF7605 Genome sequencing and assembly.</title>
        <authorList>
            <person name="Kang H."/>
            <person name="Kang J."/>
            <person name="Cha I."/>
            <person name="Kim H."/>
            <person name="Joh K."/>
        </authorList>
    </citation>
    <scope>NUCLEOTIDE SEQUENCE [LARGE SCALE GENOMIC DNA]</scope>
    <source>
        <strain evidence="3 4">HMF7605</strain>
    </source>
</reference>
<dbReference type="Pfam" id="PF02517">
    <property type="entry name" value="Rce1-like"/>
    <property type="match status" value="1"/>
</dbReference>
<dbReference type="InterPro" id="IPR003675">
    <property type="entry name" value="Rce1/LyrA-like_dom"/>
</dbReference>
<feature type="transmembrane region" description="Helical" evidence="1">
    <location>
        <begin position="6"/>
        <end position="25"/>
    </location>
</feature>
<dbReference type="RefSeq" id="WP_106929363.1">
    <property type="nucleotide sequence ID" value="NZ_PYFT01000001.1"/>
</dbReference>
<dbReference type="PANTHER" id="PTHR43592:SF15">
    <property type="entry name" value="CAAX AMINO TERMINAL PROTEASE FAMILY PROTEIN"/>
    <property type="match status" value="1"/>
</dbReference>
<accession>A0A2T2YF28</accession>
<keyword evidence="1" id="KW-0812">Transmembrane</keyword>
<dbReference type="OrthoDB" id="1523022at2"/>
<evidence type="ECO:0000256" key="1">
    <source>
        <dbReference type="SAM" id="Phobius"/>
    </source>
</evidence>
<dbReference type="Proteomes" id="UP000240357">
    <property type="component" value="Unassembled WGS sequence"/>
</dbReference>
<dbReference type="EMBL" id="PYFT01000001">
    <property type="protein sequence ID" value="PSR54068.1"/>
    <property type="molecule type" value="Genomic_DNA"/>
</dbReference>
<feature type="domain" description="CAAX prenyl protease 2/Lysostaphin resistance protein A-like" evidence="2">
    <location>
        <begin position="84"/>
        <end position="173"/>
    </location>
</feature>
<dbReference type="GO" id="GO:0004175">
    <property type="term" value="F:endopeptidase activity"/>
    <property type="evidence" value="ECO:0007669"/>
    <property type="project" value="UniProtKB-ARBA"/>
</dbReference>
<organism evidence="3 4">
    <name type="scientific">Adhaeribacter arboris</name>
    <dbReference type="NCBI Taxonomy" id="2072846"/>
    <lineage>
        <taxon>Bacteria</taxon>
        <taxon>Pseudomonadati</taxon>
        <taxon>Bacteroidota</taxon>
        <taxon>Cytophagia</taxon>
        <taxon>Cytophagales</taxon>
        <taxon>Hymenobacteraceae</taxon>
        <taxon>Adhaeribacter</taxon>
    </lineage>
</organism>